<dbReference type="GO" id="GO:0061462">
    <property type="term" value="P:protein localization to lysosome"/>
    <property type="evidence" value="ECO:0007669"/>
    <property type="project" value="TreeGrafter"/>
</dbReference>
<organism evidence="1">
    <name type="scientific">Lepeophtheirus salmonis</name>
    <name type="common">Salmon louse</name>
    <name type="synonym">Caligus salmonis</name>
    <dbReference type="NCBI Taxonomy" id="72036"/>
    <lineage>
        <taxon>Eukaryota</taxon>
        <taxon>Metazoa</taxon>
        <taxon>Ecdysozoa</taxon>
        <taxon>Arthropoda</taxon>
        <taxon>Crustacea</taxon>
        <taxon>Multicrustacea</taxon>
        <taxon>Hexanauplia</taxon>
        <taxon>Copepoda</taxon>
        <taxon>Siphonostomatoida</taxon>
        <taxon>Caligidae</taxon>
        <taxon>Lepeophtheirus</taxon>
    </lineage>
</organism>
<dbReference type="EMBL" id="HACA01017746">
    <property type="protein sequence ID" value="CDW35107.1"/>
    <property type="molecule type" value="Transcribed_RNA"/>
</dbReference>
<dbReference type="AlphaFoldDB" id="A0A0K2UAX0"/>
<dbReference type="OMA" id="PQKFINA"/>
<dbReference type="SUPFAM" id="SSF160651">
    <property type="entry name" value="FLJ32549 C-terminal domain-like"/>
    <property type="match status" value="1"/>
</dbReference>
<protein>
    <submittedName>
        <fullName evidence="1">Uncharacterized protein</fullName>
    </submittedName>
</protein>
<dbReference type="GO" id="GO:0034198">
    <property type="term" value="P:cellular response to amino acid starvation"/>
    <property type="evidence" value="ECO:0007669"/>
    <property type="project" value="TreeGrafter"/>
</dbReference>
<dbReference type="Pfam" id="PF09404">
    <property type="entry name" value="C12orf66_like"/>
    <property type="match status" value="1"/>
</dbReference>
<dbReference type="InterPro" id="IPR038060">
    <property type="entry name" value="C12orf66-like_central_sf"/>
</dbReference>
<reference evidence="1" key="1">
    <citation type="submission" date="2014-05" db="EMBL/GenBank/DDBJ databases">
        <authorList>
            <person name="Chronopoulou M."/>
        </authorList>
    </citation>
    <scope>NUCLEOTIDE SEQUENCE</scope>
    <source>
        <tissue evidence="1">Whole organism</tissue>
    </source>
</reference>
<evidence type="ECO:0000313" key="1">
    <source>
        <dbReference type="EMBL" id="CDW35107.1"/>
    </source>
</evidence>
<dbReference type="GO" id="GO:0042149">
    <property type="term" value="P:cellular response to glucose starvation"/>
    <property type="evidence" value="ECO:0007669"/>
    <property type="project" value="TreeGrafter"/>
</dbReference>
<sequence>MDITELDERIQTIFHNLSSFNYDKVKELCDSEKDRSKTNQCHPSWNTYINLLLQLNIAEKQYSSLSFLLPTKGFLRKENSLKVIYEALFIDVSKCLESLSPPKSSLEEWLNPIVMRTVKFVSARSSLVELYGKLVIHSNEEEPLMPFESYVLELRSILEKNDGNNNRKKKASFVTLETGLECELGALLNLLEALVYSSKWDLFNSLMKIDVADDKLRIWSEAYKTNKEERKISFTSAFLLRPQQDPLLYQWFWKLKGAVLSKFSLYFHDILIKQTSPVELKNQCSKLTIDYTSRISNFQKKTDAISVNLIFEATGLDSYKGPGYHLSIKNSRVLTGLELYPSAFSTPGSPPLNHWPNIIMILEDFSDNLANFEEIVHFHDVQYTYFISRIEERMILVAIYGVKKNDKNIIVSNFFTELSAQLKCKKIFTSLKPGYK</sequence>
<dbReference type="OrthoDB" id="18134at2759"/>
<dbReference type="PANTHER" id="PTHR31581">
    <property type="entry name" value="KICSTOR COMPLEX PROTEIN C12ORF66"/>
    <property type="match status" value="1"/>
</dbReference>
<dbReference type="Gene3D" id="1.10.3450.30">
    <property type="match status" value="1"/>
</dbReference>
<dbReference type="InterPro" id="IPR018544">
    <property type="entry name" value="KICS_2"/>
</dbReference>
<proteinExistence type="predicted"/>
<dbReference type="SUPFAM" id="SSF158548">
    <property type="entry name" value="FLJ32549 domain-like"/>
    <property type="match status" value="1"/>
</dbReference>
<name>A0A0K2UAX0_LEPSM</name>
<dbReference type="GO" id="GO:1904262">
    <property type="term" value="P:negative regulation of TORC1 signaling"/>
    <property type="evidence" value="ECO:0007669"/>
    <property type="project" value="TreeGrafter"/>
</dbReference>
<dbReference type="PANTHER" id="PTHR31581:SF1">
    <property type="entry name" value="KICSTOR SUBUNIT 2"/>
    <property type="match status" value="1"/>
</dbReference>
<accession>A0A0K2UAX0</accession>